<dbReference type="InterPro" id="IPR012506">
    <property type="entry name" value="TMEM86B-like"/>
</dbReference>
<feature type="transmembrane region" description="Helical" evidence="6">
    <location>
        <begin position="111"/>
        <end position="132"/>
    </location>
</feature>
<dbReference type="PANTHER" id="PTHR31885">
    <property type="entry name" value="GH04784P"/>
    <property type="match status" value="1"/>
</dbReference>
<protein>
    <submittedName>
        <fullName evidence="7">Lysoplasmalogenase</fullName>
    </submittedName>
</protein>
<dbReference type="GO" id="GO:0016020">
    <property type="term" value="C:membrane"/>
    <property type="evidence" value="ECO:0007669"/>
    <property type="project" value="UniProtKB-SubCell"/>
</dbReference>
<name>A0A7V4CM00_FERPE</name>
<evidence type="ECO:0000256" key="5">
    <source>
        <dbReference type="ARBA" id="ARBA00023136"/>
    </source>
</evidence>
<comment type="similarity">
    <text evidence="2">Belongs to the TMEM86 family.</text>
</comment>
<feature type="transmembrane region" description="Helical" evidence="6">
    <location>
        <begin position="6"/>
        <end position="26"/>
    </location>
</feature>
<proteinExistence type="inferred from homology"/>
<feature type="transmembrane region" description="Helical" evidence="6">
    <location>
        <begin position="88"/>
        <end position="105"/>
    </location>
</feature>
<dbReference type="Pfam" id="PF07947">
    <property type="entry name" value="YhhN"/>
    <property type="match status" value="1"/>
</dbReference>
<dbReference type="GO" id="GO:0016787">
    <property type="term" value="F:hydrolase activity"/>
    <property type="evidence" value="ECO:0007669"/>
    <property type="project" value="TreeGrafter"/>
</dbReference>
<keyword evidence="5 6" id="KW-0472">Membrane</keyword>
<organism evidence="7">
    <name type="scientific">Fervidobacterium pennivorans</name>
    <dbReference type="NCBI Taxonomy" id="93466"/>
    <lineage>
        <taxon>Bacteria</taxon>
        <taxon>Thermotogati</taxon>
        <taxon>Thermotogota</taxon>
        <taxon>Thermotogae</taxon>
        <taxon>Thermotogales</taxon>
        <taxon>Fervidobacteriaceae</taxon>
        <taxon>Fervidobacterium</taxon>
    </lineage>
</organism>
<dbReference type="PANTHER" id="PTHR31885:SF6">
    <property type="entry name" value="GH04784P"/>
    <property type="match status" value="1"/>
</dbReference>
<feature type="transmembrane region" description="Helical" evidence="6">
    <location>
        <begin position="65"/>
        <end position="83"/>
    </location>
</feature>
<comment type="subcellular location">
    <subcellularLocation>
        <location evidence="1">Membrane</location>
        <topology evidence="1">Multi-pass membrane protein</topology>
    </subcellularLocation>
</comment>
<sequence length="211" mass="23694">MFGKVVVRVKFFLLTTATILASLTIVLKQLKVLENLSILLKVLATLTLFLAVLSDSVFLNHNNKVELLVAFGLLSGALGDFFLEFDRFFTPGMGAFLLGHIFYVLGFYKMWGIPSFGIIVTLLVSGFGYFLFLKRFLSKEKLAVFLYVLAICTMVAFSSVRIVAFSGAILFFLSDLFLSYDKYVRRIPNRDLLVLSLYFAGQLFISLSVVL</sequence>
<feature type="transmembrane region" description="Helical" evidence="6">
    <location>
        <begin position="192"/>
        <end position="210"/>
    </location>
</feature>
<comment type="caution">
    <text evidence="7">The sequence shown here is derived from an EMBL/GenBank/DDBJ whole genome shotgun (WGS) entry which is preliminary data.</text>
</comment>
<feature type="transmembrane region" description="Helical" evidence="6">
    <location>
        <begin position="144"/>
        <end position="172"/>
    </location>
</feature>
<evidence type="ECO:0000256" key="4">
    <source>
        <dbReference type="ARBA" id="ARBA00022989"/>
    </source>
</evidence>
<reference evidence="7" key="1">
    <citation type="journal article" date="2020" name="mSystems">
        <title>Genome- and Community-Level Interaction Insights into Carbon Utilization and Element Cycling Functions of Hydrothermarchaeota in Hydrothermal Sediment.</title>
        <authorList>
            <person name="Zhou Z."/>
            <person name="Liu Y."/>
            <person name="Xu W."/>
            <person name="Pan J."/>
            <person name="Luo Z.H."/>
            <person name="Li M."/>
        </authorList>
    </citation>
    <scope>NUCLEOTIDE SEQUENCE [LARGE SCALE GENOMIC DNA]</scope>
    <source>
        <strain evidence="7">SpSt-640</strain>
    </source>
</reference>
<accession>A0A7V4CM00</accession>
<dbReference type="AlphaFoldDB" id="A0A7V4CM00"/>
<evidence type="ECO:0000256" key="6">
    <source>
        <dbReference type="SAM" id="Phobius"/>
    </source>
</evidence>
<keyword evidence="4 6" id="KW-1133">Transmembrane helix</keyword>
<dbReference type="EMBL" id="DTBH01000051">
    <property type="protein sequence ID" value="HGQ76728.1"/>
    <property type="molecule type" value="Genomic_DNA"/>
</dbReference>
<keyword evidence="3 6" id="KW-0812">Transmembrane</keyword>
<feature type="transmembrane region" description="Helical" evidence="6">
    <location>
        <begin position="38"/>
        <end position="59"/>
    </location>
</feature>
<gene>
    <name evidence="7" type="ORF">ENU12_02130</name>
</gene>
<evidence type="ECO:0000256" key="3">
    <source>
        <dbReference type="ARBA" id="ARBA00022692"/>
    </source>
</evidence>
<evidence type="ECO:0000256" key="1">
    <source>
        <dbReference type="ARBA" id="ARBA00004141"/>
    </source>
</evidence>
<evidence type="ECO:0000313" key="7">
    <source>
        <dbReference type="EMBL" id="HGQ76728.1"/>
    </source>
</evidence>
<evidence type="ECO:0000256" key="2">
    <source>
        <dbReference type="ARBA" id="ARBA00007375"/>
    </source>
</evidence>